<feature type="domain" description="NET" evidence="5">
    <location>
        <begin position="472"/>
        <end position="552"/>
    </location>
</feature>
<dbReference type="STRING" id="1382522.W6MN79"/>
<dbReference type="Pfam" id="PF17035">
    <property type="entry name" value="BET"/>
    <property type="match status" value="1"/>
</dbReference>
<dbReference type="CDD" id="cd05499">
    <property type="entry name" value="Bromo_BDF1_2_II"/>
    <property type="match status" value="1"/>
</dbReference>
<feature type="region of interest" description="Disordered" evidence="3">
    <location>
        <begin position="385"/>
        <end position="408"/>
    </location>
</feature>
<dbReference type="PANTHER" id="PTHR22880:SF225">
    <property type="entry name" value="BROMODOMAIN-CONTAINING PROTEIN BET-1-RELATED"/>
    <property type="match status" value="1"/>
</dbReference>
<evidence type="ECO:0008006" key="8">
    <source>
        <dbReference type="Google" id="ProtNLM"/>
    </source>
</evidence>
<feature type="region of interest" description="Disordered" evidence="3">
    <location>
        <begin position="1"/>
        <end position="109"/>
    </location>
</feature>
<feature type="compositionally biased region" description="Basic residues" evidence="3">
    <location>
        <begin position="450"/>
        <end position="468"/>
    </location>
</feature>
<reference evidence="6" key="2">
    <citation type="submission" date="2014-02" db="EMBL/GenBank/DDBJ databases">
        <title>Complete DNA sequence of /Kuraishia capsulata/ illustrates novel genomic features among budding yeasts (/Saccharomycotina/).</title>
        <authorList>
            <person name="Morales L."/>
            <person name="Noel B."/>
            <person name="Porcel B."/>
            <person name="Marcet-Houben M."/>
            <person name="Hullo M-F."/>
            <person name="Sacerdot C."/>
            <person name="Tekaia F."/>
            <person name="Leh-Louis V."/>
            <person name="Despons L."/>
            <person name="Khanna V."/>
            <person name="Aury J-M."/>
            <person name="Barbe V."/>
            <person name="Couloux A."/>
            <person name="Labadie K."/>
            <person name="Pelletier E."/>
            <person name="Souciet J-L."/>
            <person name="Boekhout T."/>
            <person name="Gabaldon T."/>
            <person name="Wincker P."/>
            <person name="Dujon B."/>
        </authorList>
    </citation>
    <scope>NUCLEOTIDE SEQUENCE</scope>
    <source>
        <strain evidence="6">CBS 1993</strain>
    </source>
</reference>
<dbReference type="GO" id="GO:0000785">
    <property type="term" value="C:chromatin"/>
    <property type="evidence" value="ECO:0007669"/>
    <property type="project" value="TreeGrafter"/>
</dbReference>
<dbReference type="InterPro" id="IPR050935">
    <property type="entry name" value="Bromo_chromatin_reader"/>
</dbReference>
<dbReference type="EMBL" id="HG793128">
    <property type="protein sequence ID" value="CDK27718.1"/>
    <property type="molecule type" value="Genomic_DNA"/>
</dbReference>
<feature type="domain" description="Bromo" evidence="4">
    <location>
        <begin position="296"/>
        <end position="368"/>
    </location>
</feature>
<protein>
    <recommendedName>
        <fullName evidence="8">Bromo domain-containing protein</fullName>
    </recommendedName>
</protein>
<dbReference type="Proteomes" id="UP000019384">
    <property type="component" value="Unassembled WGS sequence"/>
</dbReference>
<dbReference type="GO" id="GO:0005634">
    <property type="term" value="C:nucleus"/>
    <property type="evidence" value="ECO:0007669"/>
    <property type="project" value="TreeGrafter"/>
</dbReference>
<reference evidence="6" key="1">
    <citation type="submission" date="2013-12" db="EMBL/GenBank/DDBJ databases">
        <authorList>
            <person name="Genoscope - CEA"/>
        </authorList>
    </citation>
    <scope>NUCLEOTIDE SEQUENCE</scope>
    <source>
        <strain evidence="6">CBS 1993</strain>
    </source>
</reference>
<dbReference type="PROSITE" id="PS51525">
    <property type="entry name" value="NET"/>
    <property type="match status" value="1"/>
</dbReference>
<dbReference type="Gene3D" id="1.20.920.10">
    <property type="entry name" value="Bromodomain-like"/>
    <property type="match status" value="2"/>
</dbReference>
<evidence type="ECO:0000256" key="1">
    <source>
        <dbReference type="ARBA" id="ARBA00023117"/>
    </source>
</evidence>
<dbReference type="GO" id="GO:0006355">
    <property type="term" value="P:regulation of DNA-templated transcription"/>
    <property type="evidence" value="ECO:0007669"/>
    <property type="project" value="TreeGrafter"/>
</dbReference>
<organism evidence="6 7">
    <name type="scientific">Kuraishia capsulata CBS 1993</name>
    <dbReference type="NCBI Taxonomy" id="1382522"/>
    <lineage>
        <taxon>Eukaryota</taxon>
        <taxon>Fungi</taxon>
        <taxon>Dikarya</taxon>
        <taxon>Ascomycota</taxon>
        <taxon>Saccharomycotina</taxon>
        <taxon>Pichiomycetes</taxon>
        <taxon>Pichiales</taxon>
        <taxon>Pichiaceae</taxon>
        <taxon>Kuraishia</taxon>
    </lineage>
</organism>
<proteinExistence type="predicted"/>
<accession>W6MN79</accession>
<dbReference type="Gene3D" id="1.20.1270.220">
    <property type="match status" value="1"/>
</dbReference>
<feature type="region of interest" description="Disordered" evidence="3">
    <location>
        <begin position="545"/>
        <end position="599"/>
    </location>
</feature>
<dbReference type="GeneID" id="34521099"/>
<keyword evidence="7" id="KW-1185">Reference proteome</keyword>
<dbReference type="PROSITE" id="PS00633">
    <property type="entry name" value="BROMODOMAIN_1"/>
    <property type="match status" value="1"/>
</dbReference>
<feature type="compositionally biased region" description="Acidic residues" evidence="3">
    <location>
        <begin position="398"/>
        <end position="408"/>
    </location>
</feature>
<dbReference type="GO" id="GO:0006338">
    <property type="term" value="P:chromatin remodeling"/>
    <property type="evidence" value="ECO:0007669"/>
    <property type="project" value="TreeGrafter"/>
</dbReference>
<evidence type="ECO:0000256" key="2">
    <source>
        <dbReference type="PROSITE-ProRule" id="PRU00035"/>
    </source>
</evidence>
<dbReference type="InterPro" id="IPR036427">
    <property type="entry name" value="Bromodomain-like_sf"/>
</dbReference>
<evidence type="ECO:0000256" key="3">
    <source>
        <dbReference type="SAM" id="MobiDB-lite"/>
    </source>
</evidence>
<dbReference type="PROSITE" id="PS50014">
    <property type="entry name" value="BROMODOMAIN_2"/>
    <property type="match status" value="2"/>
</dbReference>
<dbReference type="AlphaFoldDB" id="W6MN79"/>
<dbReference type="RefSeq" id="XP_022459711.1">
    <property type="nucleotide sequence ID" value="XM_022602138.1"/>
</dbReference>
<dbReference type="SMART" id="SM00297">
    <property type="entry name" value="BROMO"/>
    <property type="match status" value="2"/>
</dbReference>
<dbReference type="InterPro" id="IPR018359">
    <property type="entry name" value="Bromodomain_CS"/>
</dbReference>
<dbReference type="OrthoDB" id="784962at2759"/>
<feature type="compositionally biased region" description="Low complexity" evidence="3">
    <location>
        <begin position="61"/>
        <end position="92"/>
    </location>
</feature>
<sequence length="599" mass="67609">MSLEQPIVEQTEVHELIQQSLPTPKPEETSSPSLSNGLKHEHDGELDGEQPASKKLKEGESASAAEADGSASSIPPAGGSTDLPQAPAAVPLVPAPKPPQEPDMNNLPENPIPKHQVKHALNAIKAVKRLKDAGPFLQPVDTVKLNIPLYYNYIPRPMDLSTIERKLNADAYEATEHVAEDFNLMVSNCAKFNGEQSAIAQMARNIQASFEKHMLNMPPKELPANGLAGLKGRRKVAAVTDVPQIRRDSNFDGRPKREIHPPKPKDMPYDTRPRKKKFITELRYCQQVLKELTSKKHESFSYPFLVPVDPVALDCPTYFKIVEEPMDLGTVQTKLSNNEYENGDDFERDVRLVFSNCYAFNPEGSPVNMMGHRLEAVFDKKWAEKPAPAPSPQAMSDYDSDEDEDDEDVQIDDSLLTNPAIEYLEQQITRMQNDLIKMKKDLYDQTRKEVMKKKKYSKKSKSKKKRRSSNFSSHNGIYPTNITYDMKKEISEALNVVTESRLKVVLNIIREGMPDLDQEDEIELDMDQMDSETLMKLYDYLVAKPKEKSGSKNGKKKKGLSNSEKIERIKNQLEQFDQVTANNESSDDDDDESESSEEE</sequence>
<dbReference type="HOGENOM" id="CLU_001499_4_0_1"/>
<evidence type="ECO:0000259" key="5">
    <source>
        <dbReference type="PROSITE" id="PS51525"/>
    </source>
</evidence>
<evidence type="ECO:0000259" key="4">
    <source>
        <dbReference type="PROSITE" id="PS50014"/>
    </source>
</evidence>
<feature type="compositionally biased region" description="Acidic residues" evidence="3">
    <location>
        <begin position="585"/>
        <end position="599"/>
    </location>
</feature>
<dbReference type="PANTHER" id="PTHR22880">
    <property type="entry name" value="FALZ-RELATED BROMODOMAIN-CONTAINING PROTEINS"/>
    <property type="match status" value="1"/>
</dbReference>
<evidence type="ECO:0000313" key="7">
    <source>
        <dbReference type="Proteomes" id="UP000019384"/>
    </source>
</evidence>
<feature type="region of interest" description="Disordered" evidence="3">
    <location>
        <begin position="449"/>
        <end position="478"/>
    </location>
</feature>
<feature type="compositionally biased region" description="Polar residues" evidence="3">
    <location>
        <begin position="572"/>
        <end position="583"/>
    </location>
</feature>
<dbReference type="InterPro" id="IPR027353">
    <property type="entry name" value="NET_dom"/>
</dbReference>
<dbReference type="PRINTS" id="PR00503">
    <property type="entry name" value="BROMODOMAIN"/>
</dbReference>
<evidence type="ECO:0000313" key="6">
    <source>
        <dbReference type="EMBL" id="CDK27718.1"/>
    </source>
</evidence>
<gene>
    <name evidence="6" type="ORF">KUCA_T00003697001</name>
</gene>
<keyword evidence="1 2" id="KW-0103">Bromodomain</keyword>
<dbReference type="InterPro" id="IPR001487">
    <property type="entry name" value="Bromodomain"/>
</dbReference>
<name>W6MN79_9ASCO</name>
<dbReference type="Pfam" id="PF00439">
    <property type="entry name" value="Bromodomain"/>
    <property type="match status" value="2"/>
</dbReference>
<dbReference type="SUPFAM" id="SSF47370">
    <property type="entry name" value="Bromodomain"/>
    <property type="match status" value="2"/>
</dbReference>
<dbReference type="InterPro" id="IPR038336">
    <property type="entry name" value="NET_sf"/>
</dbReference>
<dbReference type="CDD" id="cd05500">
    <property type="entry name" value="Bromo_BDF1_2_I"/>
    <property type="match status" value="1"/>
</dbReference>
<feature type="region of interest" description="Disordered" evidence="3">
    <location>
        <begin position="247"/>
        <end position="271"/>
    </location>
</feature>
<feature type="domain" description="Bromo" evidence="4">
    <location>
        <begin position="128"/>
        <end position="200"/>
    </location>
</feature>